<keyword evidence="2" id="KW-1185">Reference proteome</keyword>
<organism evidence="1 2">
    <name type="scientific">Inhella inkyongensis</name>
    <dbReference type="NCBI Taxonomy" id="392593"/>
    <lineage>
        <taxon>Bacteria</taxon>
        <taxon>Pseudomonadati</taxon>
        <taxon>Pseudomonadota</taxon>
        <taxon>Betaproteobacteria</taxon>
        <taxon>Burkholderiales</taxon>
        <taxon>Sphaerotilaceae</taxon>
        <taxon>Inhella</taxon>
    </lineage>
</organism>
<evidence type="ECO:0000313" key="1">
    <source>
        <dbReference type="EMBL" id="MBB5204448.1"/>
    </source>
</evidence>
<protein>
    <submittedName>
        <fullName evidence="1">Uncharacterized protein</fullName>
    </submittedName>
</protein>
<dbReference type="AlphaFoldDB" id="A0A840S4Q5"/>
<accession>A0A840S4Q5</accession>
<reference evidence="1 2" key="1">
    <citation type="submission" date="2020-08" db="EMBL/GenBank/DDBJ databases">
        <title>Genomic Encyclopedia of Type Strains, Phase IV (KMG-IV): sequencing the most valuable type-strain genomes for metagenomic binning, comparative biology and taxonomic classification.</title>
        <authorList>
            <person name="Goeker M."/>
        </authorList>
    </citation>
    <scope>NUCLEOTIDE SEQUENCE [LARGE SCALE GENOMIC DNA]</scope>
    <source>
        <strain evidence="1 2">DSM 23958</strain>
    </source>
</reference>
<gene>
    <name evidence="1" type="ORF">HNQ51_001762</name>
</gene>
<sequence length="72" mass="7961">MSFLGRALALQGVGYPGRVLALQGVVSSVRVDAPRRHGSGGRLVGLHFRQARPDADRRARRRNEEFLLLVKP</sequence>
<name>A0A840S4Q5_9BURK</name>
<dbReference type="EMBL" id="JACHHO010000002">
    <property type="protein sequence ID" value="MBB5204448.1"/>
    <property type="molecule type" value="Genomic_DNA"/>
</dbReference>
<evidence type="ECO:0000313" key="2">
    <source>
        <dbReference type="Proteomes" id="UP000554837"/>
    </source>
</evidence>
<proteinExistence type="predicted"/>
<dbReference type="Proteomes" id="UP000554837">
    <property type="component" value="Unassembled WGS sequence"/>
</dbReference>
<comment type="caution">
    <text evidence="1">The sequence shown here is derived from an EMBL/GenBank/DDBJ whole genome shotgun (WGS) entry which is preliminary data.</text>
</comment>